<evidence type="ECO:0000256" key="1">
    <source>
        <dbReference type="SAM" id="Coils"/>
    </source>
</evidence>
<dbReference type="RefSeq" id="XP_041159765.1">
    <property type="nucleotide sequence ID" value="XM_041300186.1"/>
</dbReference>
<evidence type="ECO:0000256" key="2">
    <source>
        <dbReference type="SAM" id="MobiDB-lite"/>
    </source>
</evidence>
<accession>A0A9P7ANZ9</accession>
<feature type="compositionally biased region" description="Basic and acidic residues" evidence="2">
    <location>
        <begin position="244"/>
        <end position="258"/>
    </location>
</feature>
<protein>
    <submittedName>
        <fullName evidence="3">Uncharacterized protein</fullName>
    </submittedName>
</protein>
<dbReference type="AlphaFoldDB" id="A0A9P7ANZ9"/>
<dbReference type="GeneID" id="64593950"/>
<dbReference type="Proteomes" id="UP000719766">
    <property type="component" value="Unassembled WGS sequence"/>
</dbReference>
<feature type="compositionally biased region" description="Basic residues" evidence="2">
    <location>
        <begin position="1"/>
        <end position="10"/>
    </location>
</feature>
<keyword evidence="4" id="KW-1185">Reference proteome</keyword>
<feature type="region of interest" description="Disordered" evidence="2">
    <location>
        <begin position="1"/>
        <end position="21"/>
    </location>
</feature>
<gene>
    <name evidence="3" type="ORF">HD556DRAFT_1308738</name>
</gene>
<feature type="coiled-coil region" evidence="1">
    <location>
        <begin position="103"/>
        <end position="130"/>
    </location>
</feature>
<evidence type="ECO:0000313" key="4">
    <source>
        <dbReference type="Proteomes" id="UP000719766"/>
    </source>
</evidence>
<sequence>MAPRKGKKKATKDDDDFGTYNDRLKNNTHVNKMIASFEKNGIQWGTQTNALPIVIERSRISPGQTLEGSWTDSTTLKEVKFRDQEPLIFASGQHRVAALKKYTKRFSDEAEELQARLTHLEGEESITKEEAEEHADLRIRLGDIKGHLTKTGMWGVVLYDKVKVKVVALSHQPRADTQFVRALSKTHAGLPKGDGMSAKVHRGSQVKSKSREPKSEQSKGKPRDVTIDEPKVKESRRSRNQTKVKVERDENRRMREAKETVKLKAKRWNDEPNVKVKVKVKERGMEESRDKIMKE</sequence>
<keyword evidence="1" id="KW-0175">Coiled coil</keyword>
<reference evidence="3" key="1">
    <citation type="journal article" date="2020" name="New Phytol.">
        <title>Comparative genomics reveals dynamic genome evolution in host specialist ectomycorrhizal fungi.</title>
        <authorList>
            <person name="Lofgren L.A."/>
            <person name="Nguyen N.H."/>
            <person name="Vilgalys R."/>
            <person name="Ruytinx J."/>
            <person name="Liao H.L."/>
            <person name="Branco S."/>
            <person name="Kuo A."/>
            <person name="LaButti K."/>
            <person name="Lipzen A."/>
            <person name="Andreopoulos W."/>
            <person name="Pangilinan J."/>
            <person name="Riley R."/>
            <person name="Hundley H."/>
            <person name="Na H."/>
            <person name="Barry K."/>
            <person name="Grigoriev I.V."/>
            <person name="Stajich J.E."/>
            <person name="Kennedy P.G."/>
        </authorList>
    </citation>
    <scope>NUCLEOTIDE SEQUENCE</scope>
    <source>
        <strain evidence="3">S12</strain>
    </source>
</reference>
<feature type="compositionally biased region" description="Basic and acidic residues" evidence="2">
    <location>
        <begin position="209"/>
        <end position="237"/>
    </location>
</feature>
<name>A0A9P7ANZ9_9AGAM</name>
<evidence type="ECO:0000313" key="3">
    <source>
        <dbReference type="EMBL" id="KAG1793309.1"/>
    </source>
</evidence>
<proteinExistence type="predicted"/>
<dbReference type="OrthoDB" id="2691973at2759"/>
<comment type="caution">
    <text evidence="3">The sequence shown here is derived from an EMBL/GenBank/DDBJ whole genome shotgun (WGS) entry which is preliminary data.</text>
</comment>
<feature type="region of interest" description="Disordered" evidence="2">
    <location>
        <begin position="187"/>
        <end position="258"/>
    </location>
</feature>
<organism evidence="3 4">
    <name type="scientific">Suillus plorans</name>
    <dbReference type="NCBI Taxonomy" id="116603"/>
    <lineage>
        <taxon>Eukaryota</taxon>
        <taxon>Fungi</taxon>
        <taxon>Dikarya</taxon>
        <taxon>Basidiomycota</taxon>
        <taxon>Agaricomycotina</taxon>
        <taxon>Agaricomycetes</taxon>
        <taxon>Agaricomycetidae</taxon>
        <taxon>Boletales</taxon>
        <taxon>Suillineae</taxon>
        <taxon>Suillaceae</taxon>
        <taxon>Suillus</taxon>
    </lineage>
</organism>
<dbReference type="EMBL" id="JABBWE010000031">
    <property type="protein sequence ID" value="KAG1793309.1"/>
    <property type="molecule type" value="Genomic_DNA"/>
</dbReference>